<comment type="caution">
    <text evidence="1">The sequence shown here is derived from an EMBL/GenBank/DDBJ whole genome shotgun (WGS) entry which is preliminary data.</text>
</comment>
<evidence type="ECO:0000313" key="2">
    <source>
        <dbReference type="Proteomes" id="UP000412028"/>
    </source>
</evidence>
<dbReference type="RefSeq" id="WP_190972652.1">
    <property type="nucleotide sequence ID" value="NZ_RZUI01000002.1"/>
</dbReference>
<protein>
    <submittedName>
        <fullName evidence="1">Uncharacterized protein</fullName>
    </submittedName>
</protein>
<dbReference type="Proteomes" id="UP000412028">
    <property type="component" value="Unassembled WGS sequence"/>
</dbReference>
<dbReference type="EMBL" id="RZUI01000002">
    <property type="protein sequence ID" value="KAA8831633.1"/>
    <property type="molecule type" value="Genomic_DNA"/>
</dbReference>
<reference evidence="1 2" key="1">
    <citation type="journal article" date="2019" name="Syst. Appl. Microbiol.">
        <title>Characterization of Bifidobacterium species in feaces of the Egyptian fruit bat: Description of B. vespertilionis sp. nov. and B. rousetti sp. nov.</title>
        <authorList>
            <person name="Modesto M."/>
            <person name="Satti M."/>
            <person name="Watanabe K."/>
            <person name="Puglisi E."/>
            <person name="Morelli L."/>
            <person name="Huang C.-H."/>
            <person name="Liou J.-S."/>
            <person name="Miyashita M."/>
            <person name="Tamura T."/>
            <person name="Saito S."/>
            <person name="Mori K."/>
            <person name="Huang L."/>
            <person name="Sciavilla P."/>
            <person name="Sandri C."/>
            <person name="Spiezio C."/>
            <person name="Vitali F."/>
            <person name="Cavalieri D."/>
            <person name="Perpetuini G."/>
            <person name="Tofalo R."/>
            <person name="Bonetti A."/>
            <person name="Arita M."/>
            <person name="Mattarelli P."/>
        </authorList>
    </citation>
    <scope>NUCLEOTIDE SEQUENCE [LARGE SCALE GENOMIC DNA]</scope>
    <source>
        <strain evidence="1 2">RST7</strain>
    </source>
</reference>
<evidence type="ECO:0000313" key="1">
    <source>
        <dbReference type="EMBL" id="KAA8831633.1"/>
    </source>
</evidence>
<gene>
    <name evidence="1" type="ORF">EMO89_02590</name>
</gene>
<sequence>MIDMSFFTSLYAENGADELRCEAAWFVERALDELIRDQSWQWASATEYGGIVEEVRRRALCLIDDAEGSVEDDDMERLCALYPGGIDVLDSRAKSVYGGDYSTLSQRYACALAMTVEDLLGLETDER</sequence>
<organism evidence="1 2">
    <name type="scientific">Bifidobacterium tissieri</name>
    <dbReference type="NCBI Taxonomy" id="1630162"/>
    <lineage>
        <taxon>Bacteria</taxon>
        <taxon>Bacillati</taxon>
        <taxon>Actinomycetota</taxon>
        <taxon>Actinomycetes</taxon>
        <taxon>Bifidobacteriales</taxon>
        <taxon>Bifidobacteriaceae</taxon>
        <taxon>Bifidobacterium</taxon>
    </lineage>
</organism>
<proteinExistence type="predicted"/>
<accession>A0A5M9ZWK2</accession>
<dbReference type="AlphaFoldDB" id="A0A5M9ZWK2"/>
<name>A0A5M9ZWK2_9BIFI</name>